<dbReference type="EMBL" id="CP039291">
    <property type="protein sequence ID" value="QCB94736.1"/>
    <property type="molecule type" value="Genomic_DNA"/>
</dbReference>
<dbReference type="Proteomes" id="UP000296469">
    <property type="component" value="Chromosome"/>
</dbReference>
<keyword evidence="3" id="KW-1185">Reference proteome</keyword>
<proteinExistence type="predicted"/>
<sequence length="139" mass="15280">MRPLFSTADALPKNLSLHIDELRRAVADMRWSTSPHPRATVFADGRYCVEDEPGCYSPVPVVADAVRRVLCGAGLGALRDAPVLHSWIGFTTHTAGGASEWDDWLSNERTRPHGAVPDRAHDRSAGPWSMDPAHAHHRL</sequence>
<protein>
    <submittedName>
        <fullName evidence="2">Uncharacterized protein</fullName>
    </submittedName>
</protein>
<dbReference type="RefSeq" id="WP_136225504.1">
    <property type="nucleotide sequence ID" value="NZ_CP039291.1"/>
</dbReference>
<dbReference type="AlphaFoldDB" id="A0A4P7SN96"/>
<gene>
    <name evidence="2" type="ORF">E5225_15405</name>
</gene>
<evidence type="ECO:0000256" key="1">
    <source>
        <dbReference type="SAM" id="MobiDB-lite"/>
    </source>
</evidence>
<feature type="region of interest" description="Disordered" evidence="1">
    <location>
        <begin position="108"/>
        <end position="139"/>
    </location>
</feature>
<reference evidence="2 3" key="1">
    <citation type="submission" date="2019-04" db="EMBL/GenBank/DDBJ databases">
        <title>Isolation and identification of Cellulomonas shaoxiangyii sp. Nov. isolated from feces of the Tibetan antelopes (Pantholops hodgsonii) in the Qinghai-Tibet plateau of China.</title>
        <authorList>
            <person name="Tian Z."/>
        </authorList>
    </citation>
    <scope>NUCLEOTIDE SEQUENCE [LARGE SCALE GENOMIC DNA]</scope>
    <source>
        <strain evidence="2 3">Z28</strain>
    </source>
</reference>
<accession>A0A4P7SN96</accession>
<dbReference type="KEGG" id="celz:E5225_15405"/>
<evidence type="ECO:0000313" key="2">
    <source>
        <dbReference type="EMBL" id="QCB94736.1"/>
    </source>
</evidence>
<feature type="compositionally biased region" description="Basic and acidic residues" evidence="1">
    <location>
        <begin position="108"/>
        <end position="124"/>
    </location>
</feature>
<organism evidence="2 3">
    <name type="scientific">Cellulomonas shaoxiangyii</name>
    <dbReference type="NCBI Taxonomy" id="2566013"/>
    <lineage>
        <taxon>Bacteria</taxon>
        <taxon>Bacillati</taxon>
        <taxon>Actinomycetota</taxon>
        <taxon>Actinomycetes</taxon>
        <taxon>Micrococcales</taxon>
        <taxon>Cellulomonadaceae</taxon>
        <taxon>Cellulomonas</taxon>
    </lineage>
</organism>
<evidence type="ECO:0000313" key="3">
    <source>
        <dbReference type="Proteomes" id="UP000296469"/>
    </source>
</evidence>
<name>A0A4P7SN96_9CELL</name>